<dbReference type="AlphaFoldDB" id="A0A3M7PE06"/>
<evidence type="ECO:0000313" key="2">
    <source>
        <dbReference type="Proteomes" id="UP000276133"/>
    </source>
</evidence>
<sequence length="93" mass="11189">MLKYKQICLIQIIIDKAFRFEASIAYPKYGLELNFLKFDRLVYLELSIENLRQFLYRNGLQEMILNKAYLTRVIQIHIVDGYEFADEDFCLIK</sequence>
<accession>A0A3M7PE06</accession>
<reference evidence="1 2" key="1">
    <citation type="journal article" date="2018" name="Sci. Rep.">
        <title>Genomic signatures of local adaptation to the degree of environmental predictability in rotifers.</title>
        <authorList>
            <person name="Franch-Gras L."/>
            <person name="Hahn C."/>
            <person name="Garcia-Roger E.M."/>
            <person name="Carmona M.J."/>
            <person name="Serra M."/>
            <person name="Gomez A."/>
        </authorList>
    </citation>
    <scope>NUCLEOTIDE SEQUENCE [LARGE SCALE GENOMIC DNA]</scope>
    <source>
        <strain evidence="1">HYR1</strain>
    </source>
</reference>
<evidence type="ECO:0000313" key="1">
    <source>
        <dbReference type="EMBL" id="RMZ96957.1"/>
    </source>
</evidence>
<dbReference type="EMBL" id="REGN01011752">
    <property type="protein sequence ID" value="RMZ96957.1"/>
    <property type="molecule type" value="Genomic_DNA"/>
</dbReference>
<dbReference type="Proteomes" id="UP000276133">
    <property type="component" value="Unassembled WGS sequence"/>
</dbReference>
<organism evidence="1 2">
    <name type="scientific">Brachionus plicatilis</name>
    <name type="common">Marine rotifer</name>
    <name type="synonym">Brachionus muelleri</name>
    <dbReference type="NCBI Taxonomy" id="10195"/>
    <lineage>
        <taxon>Eukaryota</taxon>
        <taxon>Metazoa</taxon>
        <taxon>Spiralia</taxon>
        <taxon>Gnathifera</taxon>
        <taxon>Rotifera</taxon>
        <taxon>Eurotatoria</taxon>
        <taxon>Monogononta</taxon>
        <taxon>Pseudotrocha</taxon>
        <taxon>Ploima</taxon>
        <taxon>Brachionidae</taxon>
        <taxon>Brachionus</taxon>
    </lineage>
</organism>
<keyword evidence="2" id="KW-1185">Reference proteome</keyword>
<gene>
    <name evidence="1" type="ORF">BpHYR1_015711</name>
</gene>
<name>A0A3M7PE06_BRAPC</name>
<protein>
    <submittedName>
        <fullName evidence="1">Uncharacterized protein</fullName>
    </submittedName>
</protein>
<proteinExistence type="predicted"/>
<comment type="caution">
    <text evidence="1">The sequence shown here is derived from an EMBL/GenBank/DDBJ whole genome shotgun (WGS) entry which is preliminary data.</text>
</comment>